<dbReference type="Gene3D" id="1.10.260.40">
    <property type="entry name" value="lambda repressor-like DNA-binding domains"/>
    <property type="match status" value="1"/>
</dbReference>
<dbReference type="InterPro" id="IPR043917">
    <property type="entry name" value="DUF5753"/>
</dbReference>
<dbReference type="InterPro" id="IPR001387">
    <property type="entry name" value="Cro/C1-type_HTH"/>
</dbReference>
<dbReference type="Pfam" id="PF13560">
    <property type="entry name" value="HTH_31"/>
    <property type="match status" value="1"/>
</dbReference>
<evidence type="ECO:0000313" key="2">
    <source>
        <dbReference type="EMBL" id="SDM19948.1"/>
    </source>
</evidence>
<proteinExistence type="predicted"/>
<evidence type="ECO:0000313" key="3">
    <source>
        <dbReference type="Proteomes" id="UP000199682"/>
    </source>
</evidence>
<dbReference type="GO" id="GO:0003677">
    <property type="term" value="F:DNA binding"/>
    <property type="evidence" value="ECO:0007669"/>
    <property type="project" value="InterPro"/>
</dbReference>
<dbReference type="CDD" id="cd00093">
    <property type="entry name" value="HTH_XRE"/>
    <property type="match status" value="1"/>
</dbReference>
<sequence>MELLQRLRSKSMTASISTAYSRDLGDELRRLRENNTSFGGRAMAVQLGWDPSKVSNIETGKARPTEVDLAQYLATCGKGIEFLQDLADRYRHAFDLYFAQVPDNLRTLAMVEAMATKIFSYEILSIPGLLQTEAYVRALFRHAGCESLDAIEKGVEVRMERQNIWRRPYRPECVFYVHELALRLRVGDAKTMEDQYLRLLFNADFVRIVPADEVGLALKTPLQLFEFGKASPLAYTETDLAKVFAQEPSAVASSRKFFERLDAAALDAEQSRSMLAAYVSSLREDLHDQRTDLA</sequence>
<dbReference type="SUPFAM" id="SSF47413">
    <property type="entry name" value="lambda repressor-like DNA-binding domains"/>
    <property type="match status" value="1"/>
</dbReference>
<evidence type="ECO:0000259" key="1">
    <source>
        <dbReference type="SMART" id="SM00530"/>
    </source>
</evidence>
<protein>
    <submittedName>
        <fullName evidence="2">Helix-turn-helix domain-containing protein</fullName>
    </submittedName>
</protein>
<reference evidence="3" key="1">
    <citation type="submission" date="2016-10" db="EMBL/GenBank/DDBJ databases">
        <authorList>
            <person name="Varghese N."/>
            <person name="Submissions S."/>
        </authorList>
    </citation>
    <scope>NUCLEOTIDE SEQUENCE [LARGE SCALE GENOMIC DNA]</scope>
    <source>
        <strain evidence="3">DSM 44796</strain>
    </source>
</reference>
<gene>
    <name evidence="2" type="ORF">SAMN04488074_11833</name>
</gene>
<dbReference type="SMART" id="SM00530">
    <property type="entry name" value="HTH_XRE"/>
    <property type="match status" value="1"/>
</dbReference>
<name>A0A1G9R9P9_9PSEU</name>
<dbReference type="Pfam" id="PF19054">
    <property type="entry name" value="DUF5753"/>
    <property type="match status" value="1"/>
</dbReference>
<dbReference type="AlphaFoldDB" id="A0A1G9R9P9"/>
<dbReference type="EMBL" id="FNET01000018">
    <property type="protein sequence ID" value="SDM19948.1"/>
    <property type="molecule type" value="Genomic_DNA"/>
</dbReference>
<dbReference type="InterPro" id="IPR010982">
    <property type="entry name" value="Lambda_DNA-bd_dom_sf"/>
</dbReference>
<feature type="domain" description="HTH cro/C1-type" evidence="1">
    <location>
        <begin position="27"/>
        <end position="83"/>
    </location>
</feature>
<organism evidence="2 3">
    <name type="scientific">Lentzea albidocapillata subsp. violacea</name>
    <dbReference type="NCBI Taxonomy" id="128104"/>
    <lineage>
        <taxon>Bacteria</taxon>
        <taxon>Bacillati</taxon>
        <taxon>Actinomycetota</taxon>
        <taxon>Actinomycetes</taxon>
        <taxon>Pseudonocardiales</taxon>
        <taxon>Pseudonocardiaceae</taxon>
        <taxon>Lentzea</taxon>
    </lineage>
</organism>
<accession>A0A1G9R9P9</accession>
<dbReference type="Proteomes" id="UP000199682">
    <property type="component" value="Unassembled WGS sequence"/>
</dbReference>